<dbReference type="Gene3D" id="1.20.1530.20">
    <property type="match status" value="1"/>
</dbReference>
<name>A0A484F3J8_9EURY</name>
<evidence type="ECO:0000256" key="3">
    <source>
        <dbReference type="ARBA" id="ARBA00022448"/>
    </source>
</evidence>
<feature type="transmembrane region" description="Helical" evidence="8">
    <location>
        <begin position="193"/>
        <end position="210"/>
    </location>
</feature>
<evidence type="ECO:0000256" key="8">
    <source>
        <dbReference type="SAM" id="Phobius"/>
    </source>
</evidence>
<dbReference type="RefSeq" id="WP_133517404.1">
    <property type="nucleotide sequence ID" value="NZ_JAHDUW010000003.1"/>
</dbReference>
<dbReference type="AlphaFoldDB" id="A0A484F3J8"/>
<protein>
    <recommendedName>
        <fullName evidence="11">AEC family transporter</fullName>
    </recommendedName>
</protein>
<feature type="transmembrane region" description="Helical" evidence="8">
    <location>
        <begin position="61"/>
        <end position="81"/>
    </location>
</feature>
<keyword evidence="6 8" id="KW-1133">Transmembrane helix</keyword>
<sequence length="307" mass="32864">MEIIFVIIFLILLGWVLKYLGFLAEKDKVTLNNIVIYVGMPALVFNSMLTNVKANELASFFKLTIFILVISLLCAALAYLVGKKLLKLQPKSLAAFILVCACGNTAFMGFPIITGFYGTEGFTRAIFCDVATLVVVVALASYLGAKVSGQKVNVFKQILKFPPSIAWAASLVLILLGVNMDMLPTFIPTVLDLLAGVVVPLIMISLGVSLSGKYLKIAMIPAIGVTAIQLIIAPAMGVLASPLFSFAELDKKVAVMESSMPPAMTPAIFAEMYGFDTKLISASIFLSTVVSLGSIPLLHMILESGLI</sequence>
<dbReference type="GO" id="GO:0055085">
    <property type="term" value="P:transmembrane transport"/>
    <property type="evidence" value="ECO:0007669"/>
    <property type="project" value="InterPro"/>
</dbReference>
<evidence type="ECO:0000313" key="9">
    <source>
        <dbReference type="EMBL" id="TDQ68753.1"/>
    </source>
</evidence>
<dbReference type="EMBL" id="SNYS01000008">
    <property type="protein sequence ID" value="TDQ68753.1"/>
    <property type="molecule type" value="Genomic_DNA"/>
</dbReference>
<evidence type="ECO:0000313" key="10">
    <source>
        <dbReference type="Proteomes" id="UP000294855"/>
    </source>
</evidence>
<feature type="transmembrane region" description="Helical" evidence="8">
    <location>
        <begin position="6"/>
        <end position="24"/>
    </location>
</feature>
<gene>
    <name evidence="9" type="ORF">C7391_0948</name>
</gene>
<keyword evidence="4" id="KW-1003">Cell membrane</keyword>
<evidence type="ECO:0000256" key="1">
    <source>
        <dbReference type="ARBA" id="ARBA00004651"/>
    </source>
</evidence>
<keyword evidence="10" id="KW-1185">Reference proteome</keyword>
<dbReference type="PANTHER" id="PTHR36838:SF3">
    <property type="entry name" value="TRANSPORTER AUXIN EFFLUX CARRIER EC FAMILY"/>
    <property type="match status" value="1"/>
</dbReference>
<reference evidence="9 10" key="1">
    <citation type="submission" date="2019-03" db="EMBL/GenBank/DDBJ databases">
        <title>Genomic Encyclopedia of Type Strains, Phase IV (KMG-IV): sequencing the most valuable type-strain genomes for metagenomic binning, comparative biology and taxonomic classification.</title>
        <authorList>
            <person name="Goeker M."/>
        </authorList>
    </citation>
    <scope>NUCLEOTIDE SEQUENCE [LARGE SCALE GENOMIC DNA]</scope>
    <source>
        <strain evidence="9 10">DSM 13328</strain>
    </source>
</reference>
<evidence type="ECO:0000256" key="6">
    <source>
        <dbReference type="ARBA" id="ARBA00022989"/>
    </source>
</evidence>
<evidence type="ECO:0000256" key="2">
    <source>
        <dbReference type="ARBA" id="ARBA00010145"/>
    </source>
</evidence>
<dbReference type="InterPro" id="IPR004776">
    <property type="entry name" value="Mem_transp_PIN-like"/>
</dbReference>
<evidence type="ECO:0000256" key="5">
    <source>
        <dbReference type="ARBA" id="ARBA00022692"/>
    </source>
</evidence>
<feature type="transmembrane region" description="Helical" evidence="8">
    <location>
        <begin position="31"/>
        <end position="49"/>
    </location>
</feature>
<proteinExistence type="inferred from homology"/>
<feature type="transmembrane region" description="Helical" evidence="8">
    <location>
        <begin position="124"/>
        <end position="145"/>
    </location>
</feature>
<feature type="transmembrane region" description="Helical" evidence="8">
    <location>
        <begin position="93"/>
        <end position="118"/>
    </location>
</feature>
<keyword evidence="5 8" id="KW-0812">Transmembrane</keyword>
<comment type="similarity">
    <text evidence="2">Belongs to the auxin efflux carrier (TC 2.A.69) family.</text>
</comment>
<feature type="transmembrane region" description="Helical" evidence="8">
    <location>
        <begin position="279"/>
        <end position="302"/>
    </location>
</feature>
<keyword evidence="7 8" id="KW-0472">Membrane</keyword>
<dbReference type="InterPro" id="IPR038770">
    <property type="entry name" value="Na+/solute_symporter_sf"/>
</dbReference>
<dbReference type="OrthoDB" id="147743at2157"/>
<evidence type="ECO:0000256" key="7">
    <source>
        <dbReference type="ARBA" id="ARBA00023136"/>
    </source>
</evidence>
<dbReference type="Proteomes" id="UP000294855">
    <property type="component" value="Unassembled WGS sequence"/>
</dbReference>
<dbReference type="PANTHER" id="PTHR36838">
    <property type="entry name" value="AUXIN EFFLUX CARRIER FAMILY PROTEIN"/>
    <property type="match status" value="1"/>
</dbReference>
<comment type="subcellular location">
    <subcellularLocation>
        <location evidence="1">Cell membrane</location>
        <topology evidence="1">Multi-pass membrane protein</topology>
    </subcellularLocation>
</comment>
<feature type="transmembrane region" description="Helical" evidence="8">
    <location>
        <begin position="217"/>
        <end position="240"/>
    </location>
</feature>
<evidence type="ECO:0000256" key="4">
    <source>
        <dbReference type="ARBA" id="ARBA00022475"/>
    </source>
</evidence>
<accession>A0A484F3J8</accession>
<comment type="caution">
    <text evidence="9">The sequence shown here is derived from an EMBL/GenBank/DDBJ whole genome shotgun (WGS) entry which is preliminary data.</text>
</comment>
<organism evidence="9 10">
    <name type="scientific">Methanimicrococcus blatticola</name>
    <dbReference type="NCBI Taxonomy" id="91560"/>
    <lineage>
        <taxon>Archaea</taxon>
        <taxon>Methanobacteriati</taxon>
        <taxon>Methanobacteriota</taxon>
        <taxon>Stenosarchaea group</taxon>
        <taxon>Methanomicrobia</taxon>
        <taxon>Methanosarcinales</taxon>
        <taxon>Methanosarcinaceae</taxon>
        <taxon>Methanimicrococcus</taxon>
    </lineage>
</organism>
<evidence type="ECO:0008006" key="11">
    <source>
        <dbReference type="Google" id="ProtNLM"/>
    </source>
</evidence>
<feature type="transmembrane region" description="Helical" evidence="8">
    <location>
        <begin position="165"/>
        <end position="187"/>
    </location>
</feature>
<keyword evidence="3" id="KW-0813">Transport</keyword>
<dbReference type="Pfam" id="PF03547">
    <property type="entry name" value="Mem_trans"/>
    <property type="match status" value="2"/>
</dbReference>
<dbReference type="GO" id="GO:0005886">
    <property type="term" value="C:plasma membrane"/>
    <property type="evidence" value="ECO:0007669"/>
    <property type="project" value="UniProtKB-SubCell"/>
</dbReference>